<dbReference type="AlphaFoldDB" id="A0AAV7W6Z8"/>
<reference evidence="1" key="1">
    <citation type="journal article" date="2022" name="bioRxiv">
        <title>Sequencing and chromosome-scale assembly of the giantPleurodeles waltlgenome.</title>
        <authorList>
            <person name="Brown T."/>
            <person name="Elewa A."/>
            <person name="Iarovenko S."/>
            <person name="Subramanian E."/>
            <person name="Araus A.J."/>
            <person name="Petzold A."/>
            <person name="Susuki M."/>
            <person name="Suzuki K.-i.T."/>
            <person name="Hayashi T."/>
            <person name="Toyoda A."/>
            <person name="Oliveira C."/>
            <person name="Osipova E."/>
            <person name="Leigh N.D."/>
            <person name="Simon A."/>
            <person name="Yun M.H."/>
        </authorList>
    </citation>
    <scope>NUCLEOTIDE SEQUENCE</scope>
    <source>
        <strain evidence="1">20211129_DDA</strain>
        <tissue evidence="1">Liver</tissue>
    </source>
</reference>
<evidence type="ECO:0000313" key="1">
    <source>
        <dbReference type="EMBL" id="KAJ1208761.1"/>
    </source>
</evidence>
<accession>A0AAV7W6Z8</accession>
<proteinExistence type="predicted"/>
<comment type="caution">
    <text evidence="1">The sequence shown here is derived from an EMBL/GenBank/DDBJ whole genome shotgun (WGS) entry which is preliminary data.</text>
</comment>
<sequence length="68" mass="7729">MGCLRLELRGIISRQEFSLKGSRDKTRLSIKIPNTKGLSIRTTWLMHDTGPAETMNGLSFVMKSYTRV</sequence>
<evidence type="ECO:0000313" key="2">
    <source>
        <dbReference type="Proteomes" id="UP001066276"/>
    </source>
</evidence>
<name>A0AAV7W6Z8_PLEWA</name>
<organism evidence="1 2">
    <name type="scientific">Pleurodeles waltl</name>
    <name type="common">Iberian ribbed newt</name>
    <dbReference type="NCBI Taxonomy" id="8319"/>
    <lineage>
        <taxon>Eukaryota</taxon>
        <taxon>Metazoa</taxon>
        <taxon>Chordata</taxon>
        <taxon>Craniata</taxon>
        <taxon>Vertebrata</taxon>
        <taxon>Euteleostomi</taxon>
        <taxon>Amphibia</taxon>
        <taxon>Batrachia</taxon>
        <taxon>Caudata</taxon>
        <taxon>Salamandroidea</taxon>
        <taxon>Salamandridae</taxon>
        <taxon>Pleurodelinae</taxon>
        <taxon>Pleurodeles</taxon>
    </lineage>
</organism>
<protein>
    <submittedName>
        <fullName evidence="1">Uncharacterized protein</fullName>
    </submittedName>
</protein>
<keyword evidence="2" id="KW-1185">Reference proteome</keyword>
<dbReference type="Proteomes" id="UP001066276">
    <property type="component" value="Chromosome 1_2"/>
</dbReference>
<gene>
    <name evidence="1" type="ORF">NDU88_004144</name>
</gene>
<dbReference type="EMBL" id="JANPWB010000002">
    <property type="protein sequence ID" value="KAJ1208761.1"/>
    <property type="molecule type" value="Genomic_DNA"/>
</dbReference>